<dbReference type="AlphaFoldDB" id="A0A0V0IFA7"/>
<dbReference type="Pfam" id="PF07899">
    <property type="entry name" value="Frigida"/>
    <property type="match status" value="1"/>
</dbReference>
<name>A0A0V0IFA7_SOLCH</name>
<reference evidence="7" key="1">
    <citation type="submission" date="2015-12" db="EMBL/GenBank/DDBJ databases">
        <title>Gene expression during late stages of embryo sac development: a critical building block for successful pollen-pistil interactions.</title>
        <authorList>
            <person name="Liu Y."/>
            <person name="Joly V."/>
            <person name="Sabar M."/>
            <person name="Matton D.P."/>
        </authorList>
    </citation>
    <scope>NUCLEOTIDE SEQUENCE</scope>
</reference>
<evidence type="ECO:0000256" key="1">
    <source>
        <dbReference type="ARBA" id="ARBA00008956"/>
    </source>
</evidence>
<dbReference type="PANTHER" id="PTHR31791">
    <property type="entry name" value="FRIGIDA-LIKE PROTEIN 3-RELATED"/>
    <property type="match status" value="1"/>
</dbReference>
<dbReference type="PANTHER" id="PTHR31791:SF10">
    <property type="entry name" value="FRIGIDA-LIKE PROTEIN"/>
    <property type="match status" value="1"/>
</dbReference>
<sequence length="532" mass="58195">MAADTVTNLEPIHTFFNNLEARQTLLTTITDLNKALTTHFTNINNTLCQKSETLDTHVKIFKDKTEDALLKIQNRENALPDRESSMGARIVEMKDAAISEIESLGDLSEKSLAEVLRSYCKRMDASGLVGYIQTKRKEPTGLRMEIAAALESSVDPMRLILDAAEEFVGRKVEKKAILADRRWACDMLIQSVVPAAEGGYGAGRSLKERAARVLEKWKGVLGSGDRSSGVCAAEATMFLQLVIAFALKERFEEEFLRKLVLEFANRKDMPKLAVAFGFGNKIGDIIEELLKSGKEVEAVYFATESGLSERYPPLSLLKLSLRNCRRNANNISKKGKFSSAAVDKANSIELEATKALIKCVEDHKLEQEFTLEGLKQRVTELEQAKAKKKMGTTPENKPSKKRGRGGGTGRSSGPSTSRPVKSGRSSNATAFRSRNPPQSHQAPPIRYTGAHSYTSQSVYEAPSTVSYAPAYSGTHTQSPAILAPQYGYALQEAGVSGVRSYHGSYGGEAGYSAYDYALTPAAPAYPPSYPPQ</sequence>
<organism evidence="7">
    <name type="scientific">Solanum chacoense</name>
    <name type="common">Chaco potato</name>
    <dbReference type="NCBI Taxonomy" id="4108"/>
    <lineage>
        <taxon>Eukaryota</taxon>
        <taxon>Viridiplantae</taxon>
        <taxon>Streptophyta</taxon>
        <taxon>Embryophyta</taxon>
        <taxon>Tracheophyta</taxon>
        <taxon>Spermatophyta</taxon>
        <taxon>Magnoliopsida</taxon>
        <taxon>eudicotyledons</taxon>
        <taxon>Gunneridae</taxon>
        <taxon>Pentapetalae</taxon>
        <taxon>asterids</taxon>
        <taxon>lamiids</taxon>
        <taxon>Solanales</taxon>
        <taxon>Solanaceae</taxon>
        <taxon>Solanoideae</taxon>
        <taxon>Solaneae</taxon>
        <taxon>Solanum</taxon>
    </lineage>
</organism>
<evidence type="ECO:0000256" key="6">
    <source>
        <dbReference type="SAM" id="MobiDB-lite"/>
    </source>
</evidence>
<proteinExistence type="inferred from homology"/>
<keyword evidence="2 5" id="KW-0217">Developmental protein</keyword>
<evidence type="ECO:0000256" key="2">
    <source>
        <dbReference type="ARBA" id="ARBA00022473"/>
    </source>
</evidence>
<evidence type="ECO:0000256" key="4">
    <source>
        <dbReference type="ARBA" id="ARBA00023089"/>
    </source>
</evidence>
<dbReference type="GO" id="GO:0030154">
    <property type="term" value="P:cell differentiation"/>
    <property type="evidence" value="ECO:0007669"/>
    <property type="project" value="UniProtKB-KW"/>
</dbReference>
<protein>
    <recommendedName>
        <fullName evidence="5">FRIGIDA-like protein</fullName>
    </recommendedName>
</protein>
<feature type="compositionally biased region" description="Polar residues" evidence="6">
    <location>
        <begin position="423"/>
        <end position="441"/>
    </location>
</feature>
<comment type="similarity">
    <text evidence="1 5">Belongs to the Frigida family.</text>
</comment>
<evidence type="ECO:0000256" key="3">
    <source>
        <dbReference type="ARBA" id="ARBA00022782"/>
    </source>
</evidence>
<feature type="region of interest" description="Disordered" evidence="6">
    <location>
        <begin position="383"/>
        <end position="448"/>
    </location>
</feature>
<accession>A0A0V0IFA7</accession>
<dbReference type="GO" id="GO:0009908">
    <property type="term" value="P:flower development"/>
    <property type="evidence" value="ECO:0007669"/>
    <property type="project" value="UniProtKB-KW"/>
</dbReference>
<evidence type="ECO:0000313" key="7">
    <source>
        <dbReference type="EMBL" id="JAP30922.1"/>
    </source>
</evidence>
<keyword evidence="4 5" id="KW-0287">Flowering</keyword>
<dbReference type="InterPro" id="IPR012474">
    <property type="entry name" value="Frigida"/>
</dbReference>
<evidence type="ECO:0000256" key="5">
    <source>
        <dbReference type="RuleBase" id="RU364012"/>
    </source>
</evidence>
<dbReference type="EMBL" id="GEDG01007576">
    <property type="protein sequence ID" value="JAP30922.1"/>
    <property type="molecule type" value="Transcribed_RNA"/>
</dbReference>
<keyword evidence="3 5" id="KW-0221">Differentiation</keyword>